<evidence type="ECO:0000256" key="1">
    <source>
        <dbReference type="SAM" id="SignalP"/>
    </source>
</evidence>
<dbReference type="InterPro" id="IPR011041">
    <property type="entry name" value="Quinoprot_gluc/sorb_DH_b-prop"/>
</dbReference>
<dbReference type="Pfam" id="PF07995">
    <property type="entry name" value="GSDH"/>
    <property type="match status" value="1"/>
</dbReference>
<comment type="caution">
    <text evidence="3">The sequence shown here is derived from an EMBL/GenBank/DDBJ whole genome shotgun (WGS) entry which is preliminary data.</text>
</comment>
<dbReference type="PANTHER" id="PTHR19328">
    <property type="entry name" value="HEDGEHOG-INTERACTING PROTEIN"/>
    <property type="match status" value="1"/>
</dbReference>
<dbReference type="Proteomes" id="UP000309389">
    <property type="component" value="Unassembled WGS sequence"/>
</dbReference>
<feature type="domain" description="Glucose/Sorbosone dehydrogenase" evidence="2">
    <location>
        <begin position="56"/>
        <end position="388"/>
    </location>
</feature>
<name>A0A4T3F3I2_9SPHN</name>
<proteinExistence type="predicted"/>
<dbReference type="InterPro" id="IPR012938">
    <property type="entry name" value="Glc/Sorbosone_DH"/>
</dbReference>
<dbReference type="InterPro" id="IPR011042">
    <property type="entry name" value="6-blade_b-propeller_TolB-like"/>
</dbReference>
<organism evidence="3 4">
    <name type="scientific">Alteraurantiacibacter aquimixticola</name>
    <dbReference type="NCBI Taxonomy" id="2489173"/>
    <lineage>
        <taxon>Bacteria</taxon>
        <taxon>Pseudomonadati</taxon>
        <taxon>Pseudomonadota</taxon>
        <taxon>Alphaproteobacteria</taxon>
        <taxon>Sphingomonadales</taxon>
        <taxon>Erythrobacteraceae</taxon>
        <taxon>Alteraurantiacibacter</taxon>
    </lineage>
</organism>
<protein>
    <submittedName>
        <fullName evidence="3">PQQ-dependent sugar dehydrogenase</fullName>
    </submittedName>
</protein>
<evidence type="ECO:0000313" key="3">
    <source>
        <dbReference type="EMBL" id="TIX51815.1"/>
    </source>
</evidence>
<dbReference type="PROSITE" id="PS51257">
    <property type="entry name" value="PROKAR_LIPOPROTEIN"/>
    <property type="match status" value="1"/>
</dbReference>
<evidence type="ECO:0000313" key="4">
    <source>
        <dbReference type="Proteomes" id="UP000309389"/>
    </source>
</evidence>
<gene>
    <name evidence="3" type="ORF">E5222_05055</name>
</gene>
<accession>A0A4T3F3I2</accession>
<reference evidence="3 4" key="1">
    <citation type="submission" date="2019-04" db="EMBL/GenBank/DDBJ databases">
        <title>Altererythrobacter aquimixticola sp. nov., isolated from sediment of junction between the ocean and a freshwater spring.</title>
        <authorList>
            <person name="Yoon J.-H."/>
        </authorList>
    </citation>
    <scope>NUCLEOTIDE SEQUENCE [LARGE SCALE GENOMIC DNA]</scope>
    <source>
        <strain evidence="3 4">SSKS-13</strain>
    </source>
</reference>
<dbReference type="SUPFAM" id="SSF50952">
    <property type="entry name" value="Soluble quinoprotein glucose dehydrogenase"/>
    <property type="match status" value="1"/>
</dbReference>
<feature type="chain" id="PRO_5020952146" evidence="1">
    <location>
        <begin position="25"/>
        <end position="395"/>
    </location>
</feature>
<feature type="signal peptide" evidence="1">
    <location>
        <begin position="1"/>
        <end position="24"/>
    </location>
</feature>
<sequence length="395" mass="41877">MRNRFLTTALFPATLALASCGTSANGESVAIPAPMAGTAVELEEGSPFLAEAYIDLDEGWGIAIEPTTGNLLITEKGGTAKYFNPATGTTLEVNGLPEVAYGGQGGLGDVAFAPDYAESGTVYLSWAKADEGEARRAVAGKGTFACDEAACTISGLTEIWQQDPAIESFGHFSHKIAFSPDGQHLFITSGDRMQQDPAQDLSNNLGKVLRLNLDGTPAAGNPFEAEGGVTSQIWSYGQRNLLGIDFDAGGQLWTIEHGPAGGDELNMVEPGNNYGWPVRSNGDNYDGRDIPDHTEDDGFVKPAIFWNPVIAPGDMVFYSGEMFPDWEGQLLVANLGTMTIARIATDAATGTATEEARYAFPQRLRDIAVAADGSLWVVEDTPDGRLLRLTAASAE</sequence>
<keyword evidence="4" id="KW-1185">Reference proteome</keyword>
<dbReference type="EMBL" id="SSHH01000001">
    <property type="protein sequence ID" value="TIX51815.1"/>
    <property type="molecule type" value="Genomic_DNA"/>
</dbReference>
<evidence type="ECO:0000259" key="2">
    <source>
        <dbReference type="Pfam" id="PF07995"/>
    </source>
</evidence>
<dbReference type="OrthoDB" id="9770043at2"/>
<dbReference type="AlphaFoldDB" id="A0A4T3F3I2"/>
<dbReference type="Gene3D" id="2.120.10.30">
    <property type="entry name" value="TolB, C-terminal domain"/>
    <property type="match status" value="1"/>
</dbReference>
<keyword evidence="1" id="KW-0732">Signal</keyword>
<dbReference type="PANTHER" id="PTHR19328:SF75">
    <property type="entry name" value="ALDOSE SUGAR DEHYDROGENASE YLII"/>
    <property type="match status" value="1"/>
</dbReference>